<dbReference type="Proteomes" id="UP000823749">
    <property type="component" value="Chromosome 7"/>
</dbReference>
<protein>
    <submittedName>
        <fullName evidence="1">Uncharacterized protein</fullName>
    </submittedName>
</protein>
<dbReference type="AlphaFoldDB" id="A0AAV6JPA4"/>
<gene>
    <name evidence="1" type="ORF">RHGRI_021674</name>
</gene>
<keyword evidence="2" id="KW-1185">Reference proteome</keyword>
<evidence type="ECO:0000313" key="1">
    <source>
        <dbReference type="EMBL" id="KAG5541923.1"/>
    </source>
</evidence>
<reference evidence="1" key="1">
    <citation type="submission" date="2020-08" db="EMBL/GenBank/DDBJ databases">
        <title>Plant Genome Project.</title>
        <authorList>
            <person name="Zhang R.-G."/>
        </authorList>
    </citation>
    <scope>NUCLEOTIDE SEQUENCE</scope>
    <source>
        <strain evidence="1">WSP0</strain>
        <tissue evidence="1">Leaf</tissue>
    </source>
</reference>
<proteinExistence type="predicted"/>
<evidence type="ECO:0000313" key="2">
    <source>
        <dbReference type="Proteomes" id="UP000823749"/>
    </source>
</evidence>
<accession>A0AAV6JPA4</accession>
<organism evidence="1 2">
    <name type="scientific">Rhododendron griersonianum</name>
    <dbReference type="NCBI Taxonomy" id="479676"/>
    <lineage>
        <taxon>Eukaryota</taxon>
        <taxon>Viridiplantae</taxon>
        <taxon>Streptophyta</taxon>
        <taxon>Embryophyta</taxon>
        <taxon>Tracheophyta</taxon>
        <taxon>Spermatophyta</taxon>
        <taxon>Magnoliopsida</taxon>
        <taxon>eudicotyledons</taxon>
        <taxon>Gunneridae</taxon>
        <taxon>Pentapetalae</taxon>
        <taxon>asterids</taxon>
        <taxon>Ericales</taxon>
        <taxon>Ericaceae</taxon>
        <taxon>Ericoideae</taxon>
        <taxon>Rhodoreae</taxon>
        <taxon>Rhododendron</taxon>
    </lineage>
</organism>
<name>A0AAV6JPA4_9ERIC</name>
<sequence length="75" mass="8216">MIWLSNIGEPGSYGCDATASVIFCTAEHEMRKSKLSNIGEPGSYGCDATASVIFCTAEHEMRKSKYARKDEVHAK</sequence>
<comment type="caution">
    <text evidence="1">The sequence shown here is derived from an EMBL/GenBank/DDBJ whole genome shotgun (WGS) entry which is preliminary data.</text>
</comment>
<dbReference type="EMBL" id="JACTNZ010000007">
    <property type="protein sequence ID" value="KAG5541923.1"/>
    <property type="molecule type" value="Genomic_DNA"/>
</dbReference>